<dbReference type="GO" id="GO:0036054">
    <property type="term" value="F:protein-malonyllysine demalonylase activity"/>
    <property type="evidence" value="ECO:0007669"/>
    <property type="project" value="InterPro"/>
</dbReference>
<comment type="catalytic activity">
    <reaction evidence="3">
        <text>N(6)-acetyl-L-lysyl-[protein] + NAD(+) + H2O = 2''-O-acetyl-ADP-D-ribose + nicotinamide + L-lysyl-[protein]</text>
        <dbReference type="Rhea" id="RHEA:43636"/>
        <dbReference type="Rhea" id="RHEA-COMP:9752"/>
        <dbReference type="Rhea" id="RHEA-COMP:10731"/>
        <dbReference type="ChEBI" id="CHEBI:15377"/>
        <dbReference type="ChEBI" id="CHEBI:17154"/>
        <dbReference type="ChEBI" id="CHEBI:29969"/>
        <dbReference type="ChEBI" id="CHEBI:57540"/>
        <dbReference type="ChEBI" id="CHEBI:61930"/>
        <dbReference type="ChEBI" id="CHEBI:83767"/>
        <dbReference type="EC" id="2.3.1.286"/>
    </reaction>
</comment>
<evidence type="ECO:0000313" key="6">
    <source>
        <dbReference type="EMBL" id="NBG64797.1"/>
    </source>
</evidence>
<comment type="function">
    <text evidence="3">NAD-dependent lysine deacetylase and desuccinylase that specifically removes acetyl and succinyl groups on target proteins. Modulates the activities of several proteins which are inactive in their acylated form.</text>
</comment>
<dbReference type="Pfam" id="PF02146">
    <property type="entry name" value="SIR2"/>
    <property type="match status" value="1"/>
</dbReference>
<feature type="binding site" evidence="3">
    <location>
        <position position="55"/>
    </location>
    <ligand>
        <name>substrate</name>
    </ligand>
</feature>
<dbReference type="GO" id="GO:0070403">
    <property type="term" value="F:NAD+ binding"/>
    <property type="evidence" value="ECO:0007669"/>
    <property type="project" value="UniProtKB-UniRule"/>
</dbReference>
<name>A0A6N9NHX2_9FLAO</name>
<dbReference type="InterPro" id="IPR026591">
    <property type="entry name" value="Sirtuin_cat_small_dom_sf"/>
</dbReference>
<comment type="domain">
    <text evidence="3">2 residues (Tyr-55 and Arg-58) present in a large hydrophobic pocket are probably involved in substrate specificity. They are important for desuccinylation activity, but dispensable for deacetylation activity.</text>
</comment>
<dbReference type="GO" id="GO:0017136">
    <property type="term" value="F:histone deacetylase activity, NAD-dependent"/>
    <property type="evidence" value="ECO:0007669"/>
    <property type="project" value="TreeGrafter"/>
</dbReference>
<gene>
    <name evidence="3" type="primary">cobB</name>
    <name evidence="6" type="ORF">GQN54_01620</name>
</gene>
<dbReference type="PANTHER" id="PTHR11085:SF4">
    <property type="entry name" value="NAD-DEPENDENT PROTEIN DEACYLASE"/>
    <property type="match status" value="1"/>
</dbReference>
<feature type="active site" description="Proton acceptor" evidence="3">
    <location>
        <position position="106"/>
    </location>
</feature>
<keyword evidence="7" id="KW-1185">Reference proteome</keyword>
<proteinExistence type="inferred from homology"/>
<dbReference type="GO" id="GO:0036055">
    <property type="term" value="F:protein-succinyllysine desuccinylase activity"/>
    <property type="evidence" value="ECO:0007669"/>
    <property type="project" value="UniProtKB-UniRule"/>
</dbReference>
<evidence type="ECO:0000256" key="3">
    <source>
        <dbReference type="HAMAP-Rule" id="MF_01121"/>
    </source>
</evidence>
<evidence type="ECO:0000256" key="2">
    <source>
        <dbReference type="ARBA" id="ARBA00023027"/>
    </source>
</evidence>
<protein>
    <recommendedName>
        <fullName evidence="3">NAD-dependent protein deacylase</fullName>
        <ecNumber evidence="3">2.3.1.286</ecNumber>
    </recommendedName>
    <alternativeName>
        <fullName evidence="3">Regulatory protein SIR2 homolog</fullName>
    </alternativeName>
</protein>
<dbReference type="InterPro" id="IPR026590">
    <property type="entry name" value="Ssirtuin_cat_dom"/>
</dbReference>
<dbReference type="InterPro" id="IPR003000">
    <property type="entry name" value="Sirtuin"/>
</dbReference>
<sequence>MTLKKVVVLSGAGVSAESGLKTFRDYNGLWENFKIEDVATPEAFRTNPELVLSFYNERRKQLKAAKPNEAHFNLAKLEDEYEVAIITQNIDDLHEKAGSTNVLHLHGELNKAESSKNPRLIYELNHADIKIGDVCEEGHQLRPHVVWFGEAVPNMERALRITAEADIFIIIGTSLEVYPAASLINYTPDYCVKFLIDPNTPLIRDEKNFTIIKEKASKGTSLLAKKYLKKI</sequence>
<dbReference type="SUPFAM" id="SSF52467">
    <property type="entry name" value="DHS-like NAD/FAD-binding domain"/>
    <property type="match status" value="1"/>
</dbReference>
<dbReference type="GO" id="GO:0005737">
    <property type="term" value="C:cytoplasm"/>
    <property type="evidence" value="ECO:0007669"/>
    <property type="project" value="UniProtKB-SubCell"/>
</dbReference>
<dbReference type="Gene3D" id="3.30.1600.10">
    <property type="entry name" value="SIR2/SIRT2 'Small Domain"/>
    <property type="match status" value="1"/>
</dbReference>
<dbReference type="PROSITE" id="PS50305">
    <property type="entry name" value="SIRTUIN"/>
    <property type="match status" value="1"/>
</dbReference>
<feature type="domain" description="Deacetylase sirtuin-type" evidence="5">
    <location>
        <begin position="1"/>
        <end position="231"/>
    </location>
</feature>
<feature type="binding site" evidence="3">
    <location>
        <begin position="172"/>
        <end position="174"/>
    </location>
    <ligand>
        <name>NAD(+)</name>
        <dbReference type="ChEBI" id="CHEBI:57540"/>
    </ligand>
</feature>
<dbReference type="AlphaFoldDB" id="A0A6N9NHX2"/>
<organism evidence="6 7">
    <name type="scientific">Acidiluteibacter ferrifornacis</name>
    <dbReference type="NCBI Taxonomy" id="2692424"/>
    <lineage>
        <taxon>Bacteria</taxon>
        <taxon>Pseudomonadati</taxon>
        <taxon>Bacteroidota</taxon>
        <taxon>Flavobacteriia</taxon>
        <taxon>Flavobacteriales</taxon>
        <taxon>Cryomorphaceae</taxon>
        <taxon>Acidiluteibacter</taxon>
    </lineage>
</organism>
<dbReference type="EC" id="2.3.1.286" evidence="3"/>
<dbReference type="HAMAP" id="MF_01121">
    <property type="entry name" value="Sirtuin_ClassIII"/>
    <property type="match status" value="1"/>
</dbReference>
<evidence type="ECO:0000256" key="4">
    <source>
        <dbReference type="PROSITE-ProRule" id="PRU00236"/>
    </source>
</evidence>
<comment type="subcellular location">
    <subcellularLocation>
        <location evidence="3">Cytoplasm</location>
    </subcellularLocation>
</comment>
<comment type="caution">
    <text evidence="6">The sequence shown here is derived from an EMBL/GenBank/DDBJ whole genome shotgun (WGS) entry which is preliminary data.</text>
</comment>
<evidence type="ECO:0000256" key="1">
    <source>
        <dbReference type="ARBA" id="ARBA00022679"/>
    </source>
</evidence>
<feature type="binding site" evidence="3">
    <location>
        <begin position="88"/>
        <end position="91"/>
    </location>
    <ligand>
        <name>NAD(+)</name>
        <dbReference type="ChEBI" id="CHEBI:57540"/>
    </ligand>
</feature>
<feature type="binding site" evidence="3">
    <location>
        <begin position="11"/>
        <end position="30"/>
    </location>
    <ligand>
        <name>NAD(+)</name>
        <dbReference type="ChEBI" id="CHEBI:57540"/>
    </ligand>
</feature>
<dbReference type="EMBL" id="WWNE01000003">
    <property type="protein sequence ID" value="NBG64797.1"/>
    <property type="molecule type" value="Genomic_DNA"/>
</dbReference>
<dbReference type="PANTHER" id="PTHR11085">
    <property type="entry name" value="NAD-DEPENDENT PROTEIN DEACYLASE SIRTUIN-5, MITOCHONDRIAL-RELATED"/>
    <property type="match status" value="1"/>
</dbReference>
<feature type="binding site" evidence="3">
    <location>
        <position position="216"/>
    </location>
    <ligand>
        <name>NAD(+)</name>
        <dbReference type="ChEBI" id="CHEBI:57540"/>
    </ligand>
</feature>
<comment type="caution">
    <text evidence="3 4">Lacks conserved residue(s) required for the propagation of feature annotation.</text>
</comment>
<feature type="binding site" evidence="3">
    <location>
        <position position="58"/>
    </location>
    <ligand>
        <name>substrate</name>
    </ligand>
</feature>
<dbReference type="Gene3D" id="3.40.50.1220">
    <property type="entry name" value="TPP-binding domain"/>
    <property type="match status" value="1"/>
</dbReference>
<evidence type="ECO:0000313" key="7">
    <source>
        <dbReference type="Proteomes" id="UP000470771"/>
    </source>
</evidence>
<comment type="similarity">
    <text evidence="3">Belongs to the sirtuin family. Class III subfamily.</text>
</comment>
<reference evidence="6 7" key="1">
    <citation type="submission" date="2019-12" db="EMBL/GenBank/DDBJ databases">
        <authorList>
            <person name="Zhao J."/>
        </authorList>
    </citation>
    <scope>NUCLEOTIDE SEQUENCE [LARGE SCALE GENOMIC DNA]</scope>
    <source>
        <strain evidence="6 7">S-15</strain>
    </source>
</reference>
<dbReference type="InterPro" id="IPR029035">
    <property type="entry name" value="DHS-like_NAD/FAD-binding_dom"/>
</dbReference>
<accession>A0A6N9NHX2</accession>
<dbReference type="Proteomes" id="UP000470771">
    <property type="component" value="Unassembled WGS sequence"/>
</dbReference>
<keyword evidence="3" id="KW-0963">Cytoplasm</keyword>
<dbReference type="InterPro" id="IPR050134">
    <property type="entry name" value="NAD-dep_sirtuin_deacylases"/>
</dbReference>
<dbReference type="InterPro" id="IPR027546">
    <property type="entry name" value="Sirtuin_class_III"/>
</dbReference>
<evidence type="ECO:0000259" key="5">
    <source>
        <dbReference type="PROSITE" id="PS50305"/>
    </source>
</evidence>
<dbReference type="RefSeq" id="WP_160631294.1">
    <property type="nucleotide sequence ID" value="NZ_WWNE01000003.1"/>
</dbReference>
<comment type="catalytic activity">
    <reaction evidence="3">
        <text>N(6)-succinyl-L-lysyl-[protein] + NAD(+) + H2O = 2''-O-succinyl-ADP-D-ribose + nicotinamide + L-lysyl-[protein]</text>
        <dbReference type="Rhea" id="RHEA:47668"/>
        <dbReference type="Rhea" id="RHEA-COMP:9752"/>
        <dbReference type="Rhea" id="RHEA-COMP:11877"/>
        <dbReference type="ChEBI" id="CHEBI:15377"/>
        <dbReference type="ChEBI" id="CHEBI:17154"/>
        <dbReference type="ChEBI" id="CHEBI:29969"/>
        <dbReference type="ChEBI" id="CHEBI:57540"/>
        <dbReference type="ChEBI" id="CHEBI:87830"/>
        <dbReference type="ChEBI" id="CHEBI:87832"/>
    </reaction>
</comment>
<keyword evidence="2 3" id="KW-0520">NAD</keyword>
<keyword evidence="1" id="KW-0808">Transferase</keyword>